<dbReference type="EMBL" id="AP021888">
    <property type="protein sequence ID" value="BBP42478.1"/>
    <property type="molecule type" value="Genomic_DNA"/>
</dbReference>
<feature type="transmembrane region" description="Helical" evidence="1">
    <location>
        <begin position="12"/>
        <end position="29"/>
    </location>
</feature>
<dbReference type="AlphaFoldDB" id="A0A6F8PK78"/>
<evidence type="ECO:0000313" key="3">
    <source>
        <dbReference type="Proteomes" id="UP000501466"/>
    </source>
</evidence>
<organism evidence="2 3">
    <name type="scientific">Thiosulfativibrio zosterae</name>
    <dbReference type="NCBI Taxonomy" id="2675053"/>
    <lineage>
        <taxon>Bacteria</taxon>
        <taxon>Pseudomonadati</taxon>
        <taxon>Pseudomonadota</taxon>
        <taxon>Gammaproteobacteria</taxon>
        <taxon>Thiotrichales</taxon>
        <taxon>Piscirickettsiaceae</taxon>
        <taxon>Thiosulfativibrio</taxon>
    </lineage>
</organism>
<dbReference type="KEGG" id="tzo:THMIRHAT_02240"/>
<reference evidence="3" key="1">
    <citation type="submission" date="2019-11" db="EMBL/GenBank/DDBJ databases">
        <title>Isolation and characterization of two novel species in the genus Thiomicrorhabdus.</title>
        <authorList>
            <person name="Mochizuki J."/>
            <person name="Kojima H."/>
            <person name="Fukui M."/>
        </authorList>
    </citation>
    <scope>NUCLEOTIDE SEQUENCE [LARGE SCALE GENOMIC DNA]</scope>
    <source>
        <strain evidence="3">AkT22</strain>
    </source>
</reference>
<keyword evidence="3" id="KW-1185">Reference proteome</keyword>
<keyword evidence="1" id="KW-1133">Transmembrane helix</keyword>
<accession>A0A6F8PK78</accession>
<keyword evidence="1" id="KW-0812">Transmembrane</keyword>
<name>A0A6F8PK78_9GAMM</name>
<sequence>MNDLNNDFVLWISLGALVLSIVALVGFAWKATRGIEGLEKGNDTVPPVDNK</sequence>
<proteinExistence type="predicted"/>
<gene>
    <name evidence="2" type="ORF">THMIRHAT_02240</name>
</gene>
<dbReference type="RefSeq" id="WP_173289942.1">
    <property type="nucleotide sequence ID" value="NZ_AP021888.1"/>
</dbReference>
<protein>
    <submittedName>
        <fullName evidence="2">Uncharacterized protein</fullName>
    </submittedName>
</protein>
<keyword evidence="1" id="KW-0472">Membrane</keyword>
<dbReference type="Proteomes" id="UP000501466">
    <property type="component" value="Chromosome"/>
</dbReference>
<evidence type="ECO:0000256" key="1">
    <source>
        <dbReference type="SAM" id="Phobius"/>
    </source>
</evidence>
<evidence type="ECO:0000313" key="2">
    <source>
        <dbReference type="EMBL" id="BBP42478.1"/>
    </source>
</evidence>